<dbReference type="EMBL" id="AP026709">
    <property type="protein sequence ID" value="BDQ37250.1"/>
    <property type="molecule type" value="Genomic_DNA"/>
</dbReference>
<feature type="domain" description="Flavodoxin" evidence="1">
    <location>
        <begin position="7"/>
        <end position="77"/>
    </location>
</feature>
<proteinExistence type="predicted"/>
<evidence type="ECO:0000313" key="3">
    <source>
        <dbReference type="Proteomes" id="UP001317742"/>
    </source>
</evidence>
<name>A0ABM8B0E0_9BACT</name>
<dbReference type="Gene3D" id="3.40.50.360">
    <property type="match status" value="1"/>
</dbReference>
<protein>
    <recommendedName>
        <fullName evidence="1">Flavodoxin domain-containing protein</fullName>
    </recommendedName>
</protein>
<evidence type="ECO:0000313" key="2">
    <source>
        <dbReference type="EMBL" id="BDQ37250.1"/>
    </source>
</evidence>
<accession>A0ABM8B0E0</accession>
<dbReference type="SUPFAM" id="SSF52218">
    <property type="entry name" value="Flavoproteins"/>
    <property type="match status" value="1"/>
</dbReference>
<dbReference type="RefSeq" id="WP_281763108.1">
    <property type="nucleotide sequence ID" value="NZ_AP026709.1"/>
</dbReference>
<dbReference type="InterPro" id="IPR026816">
    <property type="entry name" value="Flavodoxin_dom"/>
</dbReference>
<gene>
    <name evidence="2" type="ORF">SYK_16100</name>
</gene>
<evidence type="ECO:0000259" key="1">
    <source>
        <dbReference type="Pfam" id="PF12724"/>
    </source>
</evidence>
<reference evidence="2 3" key="1">
    <citation type="submission" date="2022-08" db="EMBL/GenBank/DDBJ databases">
        <title>Genome Sequence of the sulphate-reducing bacterium, Pseudodesulfovibrio sp. SYK.</title>
        <authorList>
            <person name="Kondo R."/>
            <person name="Kataoka T."/>
        </authorList>
    </citation>
    <scope>NUCLEOTIDE SEQUENCE [LARGE SCALE GENOMIC DNA]</scope>
    <source>
        <strain evidence="2 3">SYK</strain>
    </source>
</reference>
<keyword evidence="3" id="KW-1185">Reference proteome</keyword>
<dbReference type="InterPro" id="IPR029039">
    <property type="entry name" value="Flavoprotein-like_sf"/>
</dbReference>
<dbReference type="Pfam" id="PF12724">
    <property type="entry name" value="Flavodoxin_5"/>
    <property type="match status" value="1"/>
</dbReference>
<organism evidence="2 3">
    <name type="scientific">Pseudodesulfovibrio nedwellii</name>
    <dbReference type="NCBI Taxonomy" id="2973072"/>
    <lineage>
        <taxon>Bacteria</taxon>
        <taxon>Pseudomonadati</taxon>
        <taxon>Thermodesulfobacteriota</taxon>
        <taxon>Desulfovibrionia</taxon>
        <taxon>Desulfovibrionales</taxon>
        <taxon>Desulfovibrionaceae</taxon>
    </lineage>
</organism>
<dbReference type="Proteomes" id="UP001317742">
    <property type="component" value="Chromosome"/>
</dbReference>
<sequence length="186" mass="20440">MPHVLNLYSSLNGQTEKVSREIERACTDKGCSVDSVNIRNNESILPLLEPDITFIGSGVYTWLPSKKMLKWIERQLDHARTEGLILPGSPRLSDKFACVYCTYAGPHTGDAEAVPALKYMGQLFDHLGISVAAEWSIPGAFIPEKMQGMNESGRLGNINGRPNENDLKTVYEGTAGLINSLFPLTT</sequence>